<proteinExistence type="predicted"/>
<evidence type="ECO:0000313" key="2">
    <source>
        <dbReference type="Proteomes" id="UP000032142"/>
    </source>
</evidence>
<sequence length="86" mass="10123">MISPWSLNIHWPCNYQRKQDSYANELWESIIPREHSSTCKIVVNGLRAGWKTEEPNLVNFLKQLHPTNPLIQFQTLLFLVNNTVIF</sequence>
<evidence type="ECO:0000313" key="1">
    <source>
        <dbReference type="EMBL" id="KHG09799.1"/>
    </source>
</evidence>
<dbReference type="AlphaFoldDB" id="A0A0B0NDF4"/>
<reference evidence="2" key="1">
    <citation type="submission" date="2014-09" db="EMBL/GenBank/DDBJ databases">
        <authorList>
            <person name="Mudge J."/>
            <person name="Ramaraj T."/>
            <person name="Lindquist I.E."/>
            <person name="Bharti A.K."/>
            <person name="Sundararajan A."/>
            <person name="Cameron C.T."/>
            <person name="Woodward J.E."/>
            <person name="May G.D."/>
            <person name="Brubaker C."/>
            <person name="Broadhvest J."/>
            <person name="Wilkins T.A."/>
        </authorList>
    </citation>
    <scope>NUCLEOTIDE SEQUENCE</scope>
    <source>
        <strain evidence="2">cv. AKA8401</strain>
    </source>
</reference>
<name>A0A0B0NDF4_GOSAR</name>
<protein>
    <submittedName>
        <fullName evidence="1">Sds23</fullName>
    </submittedName>
</protein>
<accession>A0A0B0NDF4</accession>
<keyword evidence="2" id="KW-1185">Reference proteome</keyword>
<gene>
    <name evidence="1" type="ORF">F383_02072</name>
</gene>
<organism evidence="1 2">
    <name type="scientific">Gossypium arboreum</name>
    <name type="common">Tree cotton</name>
    <name type="synonym">Gossypium nanking</name>
    <dbReference type="NCBI Taxonomy" id="29729"/>
    <lineage>
        <taxon>Eukaryota</taxon>
        <taxon>Viridiplantae</taxon>
        <taxon>Streptophyta</taxon>
        <taxon>Embryophyta</taxon>
        <taxon>Tracheophyta</taxon>
        <taxon>Spermatophyta</taxon>
        <taxon>Magnoliopsida</taxon>
        <taxon>eudicotyledons</taxon>
        <taxon>Gunneridae</taxon>
        <taxon>Pentapetalae</taxon>
        <taxon>rosids</taxon>
        <taxon>malvids</taxon>
        <taxon>Malvales</taxon>
        <taxon>Malvaceae</taxon>
        <taxon>Malvoideae</taxon>
        <taxon>Gossypium</taxon>
    </lineage>
</organism>
<dbReference type="EMBL" id="KN392231">
    <property type="protein sequence ID" value="KHG09799.1"/>
    <property type="molecule type" value="Genomic_DNA"/>
</dbReference>
<dbReference type="Proteomes" id="UP000032142">
    <property type="component" value="Unassembled WGS sequence"/>
</dbReference>